<protein>
    <submittedName>
        <fullName evidence="1">Uncharacterized protein</fullName>
    </submittedName>
</protein>
<accession>A0A1I4CJD9</accession>
<proteinExistence type="predicted"/>
<name>A0A1I4CJD9_9HYPH</name>
<gene>
    <name evidence="1" type="ORF">SAMN05444581_12218</name>
</gene>
<keyword evidence="2" id="KW-1185">Reference proteome</keyword>
<reference evidence="1 2" key="1">
    <citation type="submission" date="2016-10" db="EMBL/GenBank/DDBJ databases">
        <authorList>
            <person name="de Groot N.N."/>
        </authorList>
    </citation>
    <scope>NUCLEOTIDE SEQUENCE [LARGE SCALE GENOMIC DNA]</scope>
    <source>
        <strain evidence="1 2">NE2</strain>
    </source>
</reference>
<dbReference type="STRING" id="1612308.SAMN05444581_12218"/>
<dbReference type="RefSeq" id="WP_091686046.1">
    <property type="nucleotide sequence ID" value="NZ_FOSN01000022.1"/>
</dbReference>
<dbReference type="Proteomes" id="UP000198755">
    <property type="component" value="Unassembled WGS sequence"/>
</dbReference>
<sequence length="205" mass="23309">MSKKLLMPLAIRRQRRSIDNDFADYPRGDSVGGIVPNNSDLVDFDSFVLLWMQFFGWIKWCRSGSAYYGTELLTNDDLAGDEARLVKIEREAASRGVLEETRNACAAAIRKECERSRNYEANRKPRVKHVAPPRILRIREIADLSLDATLTNAEVIQLRASFLLWIQGPRSESLAADLPGDRARLKAIEAVGRSRRISCFIEVWQ</sequence>
<dbReference type="AlphaFoldDB" id="A0A1I4CJD9"/>
<organism evidence="1 2">
    <name type="scientific">Methylocapsa palsarum</name>
    <dbReference type="NCBI Taxonomy" id="1612308"/>
    <lineage>
        <taxon>Bacteria</taxon>
        <taxon>Pseudomonadati</taxon>
        <taxon>Pseudomonadota</taxon>
        <taxon>Alphaproteobacteria</taxon>
        <taxon>Hyphomicrobiales</taxon>
        <taxon>Beijerinckiaceae</taxon>
        <taxon>Methylocapsa</taxon>
    </lineage>
</organism>
<evidence type="ECO:0000313" key="2">
    <source>
        <dbReference type="Proteomes" id="UP000198755"/>
    </source>
</evidence>
<evidence type="ECO:0000313" key="1">
    <source>
        <dbReference type="EMBL" id="SFK80176.1"/>
    </source>
</evidence>
<dbReference type="EMBL" id="FOSN01000022">
    <property type="protein sequence ID" value="SFK80176.1"/>
    <property type="molecule type" value="Genomic_DNA"/>
</dbReference>